<dbReference type="OMA" id="ETIVCDW"/>
<dbReference type="GeneID" id="115991838"/>
<keyword evidence="3" id="KW-0210">Decarboxylase</keyword>
<comment type="similarity">
    <text evidence="2 7">Belongs to the group II decarboxylase family.</text>
</comment>
<keyword evidence="4 6" id="KW-0663">Pyridoxal phosphate</keyword>
<keyword evidence="10" id="KW-1185">Reference proteome</keyword>
<feature type="compositionally biased region" description="Polar residues" evidence="8">
    <location>
        <begin position="1"/>
        <end position="19"/>
    </location>
</feature>
<organism evidence="9 10">
    <name type="scientific">Quercus lobata</name>
    <name type="common">Valley oak</name>
    <dbReference type="NCBI Taxonomy" id="97700"/>
    <lineage>
        <taxon>Eukaryota</taxon>
        <taxon>Viridiplantae</taxon>
        <taxon>Streptophyta</taxon>
        <taxon>Embryophyta</taxon>
        <taxon>Tracheophyta</taxon>
        <taxon>Spermatophyta</taxon>
        <taxon>Magnoliopsida</taxon>
        <taxon>eudicotyledons</taxon>
        <taxon>Gunneridae</taxon>
        <taxon>Pentapetalae</taxon>
        <taxon>rosids</taxon>
        <taxon>fabids</taxon>
        <taxon>Fagales</taxon>
        <taxon>Fagaceae</taxon>
        <taxon>Quercus</taxon>
    </lineage>
</organism>
<dbReference type="InterPro" id="IPR010977">
    <property type="entry name" value="Aromatic_deC"/>
</dbReference>
<dbReference type="GO" id="GO:0016831">
    <property type="term" value="F:carboxy-lyase activity"/>
    <property type="evidence" value="ECO:0007669"/>
    <property type="project" value="UniProtKB-KW"/>
</dbReference>
<dbReference type="GO" id="GO:0006520">
    <property type="term" value="P:amino acid metabolic process"/>
    <property type="evidence" value="ECO:0007669"/>
    <property type="project" value="InterPro"/>
</dbReference>
<feature type="modified residue" description="N6-(pyridoxal phosphate)lysine" evidence="6">
    <location>
        <position position="318"/>
    </location>
</feature>
<proteinExistence type="inferred from homology"/>
<dbReference type="KEGG" id="qlo:115991838"/>
<dbReference type="EnsemblPlants" id="QL05p054584:mrna">
    <property type="protein sequence ID" value="QL05p054584:mrna:CDS:1"/>
    <property type="gene ID" value="QL05p054584"/>
</dbReference>
<dbReference type="OrthoDB" id="639767at2759"/>
<evidence type="ECO:0000256" key="3">
    <source>
        <dbReference type="ARBA" id="ARBA00022793"/>
    </source>
</evidence>
<dbReference type="RefSeq" id="XP_030971644.1">
    <property type="nucleotide sequence ID" value="XM_031115784.1"/>
</dbReference>
<protein>
    <recommendedName>
        <fullName evidence="11">Tyrosine decarboxylase</fullName>
    </recommendedName>
</protein>
<dbReference type="GO" id="GO:0030170">
    <property type="term" value="F:pyridoxal phosphate binding"/>
    <property type="evidence" value="ECO:0007669"/>
    <property type="project" value="InterPro"/>
</dbReference>
<dbReference type="PANTHER" id="PTHR11999:SF96">
    <property type="entry name" value="TYROSINE DECARBOXYLASE"/>
    <property type="match status" value="1"/>
</dbReference>
<dbReference type="Gramene" id="QL05p054584:mrna">
    <property type="protein sequence ID" value="QL05p054584:mrna:CDS:1"/>
    <property type="gene ID" value="QL05p054584"/>
</dbReference>
<evidence type="ECO:0000256" key="7">
    <source>
        <dbReference type="RuleBase" id="RU000382"/>
    </source>
</evidence>
<keyword evidence="5 7" id="KW-0456">Lyase</keyword>
<dbReference type="InterPro" id="IPR015424">
    <property type="entry name" value="PyrdxlP-dep_Trfase"/>
</dbReference>
<dbReference type="InParanoid" id="A0A7N2LR61"/>
<dbReference type="GO" id="GO:0005737">
    <property type="term" value="C:cytoplasm"/>
    <property type="evidence" value="ECO:0007669"/>
    <property type="project" value="TreeGrafter"/>
</dbReference>
<dbReference type="InterPro" id="IPR015421">
    <property type="entry name" value="PyrdxlP-dep_Trfase_major"/>
</dbReference>
<dbReference type="InterPro" id="IPR021115">
    <property type="entry name" value="Pyridoxal-P_BS"/>
</dbReference>
<dbReference type="CDD" id="cd06450">
    <property type="entry name" value="DOPA_deC_like"/>
    <property type="match status" value="1"/>
</dbReference>
<dbReference type="PANTHER" id="PTHR11999">
    <property type="entry name" value="GROUP II PYRIDOXAL-5-PHOSPHATE DECARBOXYLASE"/>
    <property type="match status" value="1"/>
</dbReference>
<dbReference type="PROSITE" id="PS00392">
    <property type="entry name" value="DDC_GAD_HDC_YDC"/>
    <property type="match status" value="1"/>
</dbReference>
<sequence>MGSLNSDNVTSHTSSSNISPLDPEEFRRQGHMIIDFLADYYRDVEKYPVLSQVEPGYLQKRLPKSTPHNPEPIETILQDVQEHIVPGLTHWQSPNFFAYFQCTSSIAGFLGEMLSTGFNVVGFSWIASPAATELETIVMDWLGEILNLPKSFLFSGNGGGVIQGTTCEAVLCTLVAARDQMLSQIGRENLVKLVVYASDQTHSAFQKAAQIAGIHPTNFRAMKTSKSTSYALSPDSLRAQICEDVEAGLVPLFLCATVGTTSTAAIDPLESLCAVAKDYGMWVHVDAAYAGSACICPEFRHFIDGVEGANSFSLNAHKWFLTSLDCCCLWVKDPSALIKSLSTNPEFLRNKASDSKQVVDYKDWQITLSRRFRSMKLWFVLRSYGVANLRSFMRNHVKMAKLFEGLVAMDKRFEIVVPTNFAMVCFRILPSALSETVYKNGKLEMVSEEHANEANRKLLESINMSGCVFMTHAVVEGVYVIRFAVGATLVEERHVITAWKVVQEHANVILSTYKPRALLV</sequence>
<evidence type="ECO:0000256" key="1">
    <source>
        <dbReference type="ARBA" id="ARBA00001933"/>
    </source>
</evidence>
<dbReference type="Proteomes" id="UP000594261">
    <property type="component" value="Chromosome 5"/>
</dbReference>
<dbReference type="Pfam" id="PF00282">
    <property type="entry name" value="Pyridoxal_deC"/>
    <property type="match status" value="1"/>
</dbReference>
<comment type="cofactor">
    <cofactor evidence="1 6 7">
        <name>pyridoxal 5'-phosphate</name>
        <dbReference type="ChEBI" id="CHEBI:597326"/>
    </cofactor>
</comment>
<accession>A0A7N2LR61</accession>
<evidence type="ECO:0000313" key="10">
    <source>
        <dbReference type="Proteomes" id="UP000594261"/>
    </source>
</evidence>
<evidence type="ECO:0000256" key="5">
    <source>
        <dbReference type="ARBA" id="ARBA00023239"/>
    </source>
</evidence>
<evidence type="ECO:0000256" key="8">
    <source>
        <dbReference type="SAM" id="MobiDB-lite"/>
    </source>
</evidence>
<dbReference type="InterPro" id="IPR002129">
    <property type="entry name" value="PyrdxlP-dep_de-COase"/>
</dbReference>
<dbReference type="SUPFAM" id="SSF53383">
    <property type="entry name" value="PLP-dependent transferases"/>
    <property type="match status" value="1"/>
</dbReference>
<evidence type="ECO:0000256" key="6">
    <source>
        <dbReference type="PIRSR" id="PIRSR602129-50"/>
    </source>
</evidence>
<dbReference type="AlphaFoldDB" id="A0A7N2LR61"/>
<reference evidence="9 10" key="1">
    <citation type="journal article" date="2016" name="G3 (Bethesda)">
        <title>First Draft Assembly and Annotation of the Genome of a California Endemic Oak Quercus lobata Nee (Fagaceae).</title>
        <authorList>
            <person name="Sork V.L."/>
            <person name="Fitz-Gibbon S.T."/>
            <person name="Puiu D."/>
            <person name="Crepeau M."/>
            <person name="Gugger P.F."/>
            <person name="Sherman R."/>
            <person name="Stevens K."/>
            <person name="Langley C.H."/>
            <person name="Pellegrini M."/>
            <person name="Salzberg S.L."/>
        </authorList>
    </citation>
    <scope>NUCLEOTIDE SEQUENCE [LARGE SCALE GENOMIC DNA]</scope>
    <source>
        <strain evidence="9 10">cv. SW786</strain>
    </source>
</reference>
<name>A0A7N2LR61_QUELO</name>
<dbReference type="FunFam" id="3.40.640.10:FF:000025">
    <property type="entry name" value="Histidine decarboxylase"/>
    <property type="match status" value="1"/>
</dbReference>
<dbReference type="Gene3D" id="3.90.1150.10">
    <property type="entry name" value="Aspartate Aminotransferase, domain 1"/>
    <property type="match status" value="1"/>
</dbReference>
<dbReference type="PRINTS" id="PR00800">
    <property type="entry name" value="YHDCRBOXLASE"/>
</dbReference>
<feature type="region of interest" description="Disordered" evidence="8">
    <location>
        <begin position="1"/>
        <end position="23"/>
    </location>
</feature>
<gene>
    <name evidence="9" type="primary">LOC115991838</name>
</gene>
<evidence type="ECO:0008006" key="11">
    <source>
        <dbReference type="Google" id="ProtNLM"/>
    </source>
</evidence>
<evidence type="ECO:0000313" key="9">
    <source>
        <dbReference type="EnsemblPlants" id="QL05p054584:mrna:CDS:1"/>
    </source>
</evidence>
<dbReference type="Gene3D" id="3.40.640.10">
    <property type="entry name" value="Type I PLP-dependent aspartate aminotransferase-like (Major domain)"/>
    <property type="match status" value="1"/>
</dbReference>
<dbReference type="EMBL" id="LRBV02000005">
    <property type="status" value="NOT_ANNOTATED_CDS"/>
    <property type="molecule type" value="Genomic_DNA"/>
</dbReference>
<dbReference type="InterPro" id="IPR015422">
    <property type="entry name" value="PyrdxlP-dep_Trfase_small"/>
</dbReference>
<evidence type="ECO:0000256" key="4">
    <source>
        <dbReference type="ARBA" id="ARBA00022898"/>
    </source>
</evidence>
<reference evidence="9" key="2">
    <citation type="submission" date="2021-01" db="UniProtKB">
        <authorList>
            <consortium name="EnsemblPlants"/>
        </authorList>
    </citation>
    <scope>IDENTIFICATION</scope>
</reference>
<evidence type="ECO:0000256" key="2">
    <source>
        <dbReference type="ARBA" id="ARBA00009533"/>
    </source>
</evidence>
<dbReference type="GO" id="GO:0019752">
    <property type="term" value="P:carboxylic acid metabolic process"/>
    <property type="evidence" value="ECO:0007669"/>
    <property type="project" value="InterPro"/>
</dbReference>
<dbReference type="Gene3D" id="1.20.1340.10">
    <property type="entry name" value="dopa decarboxylase, N-terminal domain"/>
    <property type="match status" value="1"/>
</dbReference>